<dbReference type="GO" id="GO:0005198">
    <property type="term" value="F:structural molecule activity"/>
    <property type="evidence" value="ECO:0007669"/>
    <property type="project" value="InterPro"/>
</dbReference>
<reference evidence="2 3" key="1">
    <citation type="submission" date="2018-06" db="EMBL/GenBank/DDBJ databases">
        <title>Complete genome of Desulfovibrio indonesiensis P37SLT.</title>
        <authorList>
            <person name="Crispim J.S."/>
            <person name="Vidigal P.M.P."/>
            <person name="Silva L.C.F."/>
            <person name="Laguardia C.N."/>
            <person name="Araujo L.C."/>
            <person name="Dias R.S."/>
            <person name="Sousa M.P."/>
            <person name="Paula S.O."/>
            <person name="Silva C."/>
        </authorList>
    </citation>
    <scope>NUCLEOTIDE SEQUENCE [LARGE SCALE GENOMIC DNA]</scope>
    <source>
        <strain evidence="2 3">P37SLT</strain>
    </source>
</reference>
<dbReference type="AlphaFoldDB" id="A0A7M3MB27"/>
<dbReference type="Pfam" id="PF00669">
    <property type="entry name" value="Flagellin_N"/>
    <property type="match status" value="1"/>
</dbReference>
<comment type="caution">
    <text evidence="2">The sequence shown here is derived from an EMBL/GenBank/DDBJ whole genome shotgun (WGS) entry which is preliminary data.</text>
</comment>
<name>A0A7M3MB27_9BACT</name>
<proteinExistence type="predicted"/>
<evidence type="ECO:0000313" key="3">
    <source>
        <dbReference type="Proteomes" id="UP000448292"/>
    </source>
</evidence>
<protein>
    <submittedName>
        <fullName evidence="2">Flagellin</fullName>
    </submittedName>
</protein>
<organism evidence="2 3">
    <name type="scientific">Oceanidesulfovibrio indonesiensis</name>
    <dbReference type="NCBI Taxonomy" id="54767"/>
    <lineage>
        <taxon>Bacteria</taxon>
        <taxon>Pseudomonadati</taxon>
        <taxon>Thermodesulfobacteriota</taxon>
        <taxon>Desulfovibrionia</taxon>
        <taxon>Desulfovibrionales</taxon>
        <taxon>Desulfovibrionaceae</taxon>
        <taxon>Oceanidesulfovibrio</taxon>
    </lineage>
</organism>
<dbReference type="EMBL" id="QMIE01000020">
    <property type="protein sequence ID" value="TVM14839.1"/>
    <property type="molecule type" value="Genomic_DNA"/>
</dbReference>
<dbReference type="RefSeq" id="WP_144304342.1">
    <property type="nucleotide sequence ID" value="NZ_QMIE01000020.1"/>
</dbReference>
<dbReference type="Gene3D" id="1.20.1330.10">
    <property type="entry name" value="f41 fragment of flagellin, N-terminal domain"/>
    <property type="match status" value="1"/>
</dbReference>
<dbReference type="InterPro" id="IPR001029">
    <property type="entry name" value="Flagellin_N"/>
</dbReference>
<keyword evidence="2" id="KW-0966">Cell projection</keyword>
<dbReference type="SUPFAM" id="SSF64518">
    <property type="entry name" value="Phase 1 flagellin"/>
    <property type="match status" value="1"/>
</dbReference>
<evidence type="ECO:0000259" key="1">
    <source>
        <dbReference type="Pfam" id="PF00669"/>
    </source>
</evidence>
<feature type="domain" description="Flagellin N-terminal" evidence="1">
    <location>
        <begin position="56"/>
        <end position="149"/>
    </location>
</feature>
<gene>
    <name evidence="2" type="ORF">DPQ33_16575</name>
</gene>
<dbReference type="OrthoDB" id="5447284at2"/>
<evidence type="ECO:0000313" key="2">
    <source>
        <dbReference type="EMBL" id="TVM14839.1"/>
    </source>
</evidence>
<accession>A0A7M3MB27</accession>
<keyword evidence="2" id="KW-0969">Cilium</keyword>
<dbReference type="Proteomes" id="UP000448292">
    <property type="component" value="Unassembled WGS sequence"/>
</dbReference>
<keyword evidence="3" id="KW-1185">Reference proteome</keyword>
<keyword evidence="2" id="KW-0282">Flagellum</keyword>
<sequence>MALSDFEKNFIYDVSSRLLTQDLLNNAYFAGSQVGRSLRDMVLARQPVQPLTNPFDEAITGTLRGDAAAVRRNADNVTEAAALVGTARSGTSQILEALAGMEDIIDKINTGKLDASDAQVQADYNALRDQIIGIYESTDYNGIYMLDSSKWGTEQINSSGQVYIQAYKNGGFNISFHSVDDPVDGNNWNDLQGSELETDLAGQTLLVDRFSGAISTIDDLYKNRQTMLESQADSLESQAVLLDQAVEARRQNTTSLSVENLLINLILRESGSLLDEEG</sequence>